<dbReference type="SUPFAM" id="SSF53474">
    <property type="entry name" value="alpha/beta-Hydrolases"/>
    <property type="match status" value="1"/>
</dbReference>
<reference evidence="3 4" key="1">
    <citation type="journal article" date="2018" name="Front. Microbiol.">
        <title>Novel Insights Into Bacterial Dimethylsulfoniopropionate Catabolism in the East China Sea.</title>
        <authorList>
            <person name="Liu J."/>
            <person name="Liu J."/>
            <person name="Zhang S.H."/>
            <person name="Liang J."/>
            <person name="Lin H."/>
            <person name="Song D."/>
            <person name="Yang G.P."/>
            <person name="Todd J.D."/>
            <person name="Zhang X.H."/>
        </authorList>
    </citation>
    <scope>NUCLEOTIDE SEQUENCE [LARGE SCALE GENOMIC DNA]</scope>
    <source>
        <strain evidence="3 4">ZYFD042</strain>
    </source>
</reference>
<dbReference type="GO" id="GO:0006508">
    <property type="term" value="P:proteolysis"/>
    <property type="evidence" value="ECO:0007669"/>
    <property type="project" value="InterPro"/>
</dbReference>
<sequence length="223" mass="23693">MGAPTVTLDARGTVLVLPGGGYRRHADGEAEPIAAWLRELGWNSRVVRYPVLARHPEPLRHVQHEIAEERARGAATVGVIGFSAGGHLAGLAALTPDAAAVERPDFAILGYAVVSLLATPNPDSATVLLGPDSPRRERAALSLETLVSPQSPPLFIWHTADDPTVPVWHARALAEAMAAVGAPHELWVYPGDVHGVALARDTPAGEWTARAAAWLRARLAEVR</sequence>
<gene>
    <name evidence="3" type="ORF">D8Y23_00505</name>
</gene>
<name>A0A3S3LQR2_9MICO</name>
<dbReference type="OrthoDB" id="9794725at2"/>
<dbReference type="EMBL" id="RBZY01000001">
    <property type="protein sequence ID" value="RWR23418.1"/>
    <property type="molecule type" value="Genomic_DNA"/>
</dbReference>
<dbReference type="Proteomes" id="UP000285970">
    <property type="component" value="Unassembled WGS sequence"/>
</dbReference>
<evidence type="ECO:0000313" key="4">
    <source>
        <dbReference type="Proteomes" id="UP000285970"/>
    </source>
</evidence>
<keyword evidence="1 3" id="KW-0378">Hydrolase</keyword>
<protein>
    <submittedName>
        <fullName evidence="3">Alpha/beta hydrolase</fullName>
    </submittedName>
</protein>
<evidence type="ECO:0000313" key="3">
    <source>
        <dbReference type="EMBL" id="RWR23418.1"/>
    </source>
</evidence>
<dbReference type="InterPro" id="IPR029058">
    <property type="entry name" value="AB_hydrolase_fold"/>
</dbReference>
<organism evidence="3 4">
    <name type="scientific">Microbacterium enclense</name>
    <dbReference type="NCBI Taxonomy" id="993073"/>
    <lineage>
        <taxon>Bacteria</taxon>
        <taxon>Bacillati</taxon>
        <taxon>Actinomycetota</taxon>
        <taxon>Actinomycetes</taxon>
        <taxon>Micrococcales</taxon>
        <taxon>Microbacteriaceae</taxon>
        <taxon>Microbacterium</taxon>
    </lineage>
</organism>
<comment type="caution">
    <text evidence="3">The sequence shown here is derived from an EMBL/GenBank/DDBJ whole genome shotgun (WGS) entry which is preliminary data.</text>
</comment>
<dbReference type="InterPro" id="IPR001375">
    <property type="entry name" value="Peptidase_S9_cat"/>
</dbReference>
<dbReference type="PANTHER" id="PTHR48081:SF6">
    <property type="entry name" value="PEPTIDASE S9 PROLYL OLIGOPEPTIDASE CATALYTIC DOMAIN-CONTAINING PROTEIN"/>
    <property type="match status" value="1"/>
</dbReference>
<evidence type="ECO:0000256" key="1">
    <source>
        <dbReference type="ARBA" id="ARBA00022801"/>
    </source>
</evidence>
<dbReference type="Pfam" id="PF00326">
    <property type="entry name" value="Peptidase_S9"/>
    <property type="match status" value="1"/>
</dbReference>
<evidence type="ECO:0000259" key="2">
    <source>
        <dbReference type="Pfam" id="PF00326"/>
    </source>
</evidence>
<proteinExistence type="predicted"/>
<feature type="domain" description="Peptidase S9 prolyl oligopeptidase catalytic" evidence="2">
    <location>
        <begin position="71"/>
        <end position="219"/>
    </location>
</feature>
<accession>A0A3S3LQR2</accession>
<dbReference type="PANTHER" id="PTHR48081">
    <property type="entry name" value="AB HYDROLASE SUPERFAMILY PROTEIN C4A8.06C"/>
    <property type="match status" value="1"/>
</dbReference>
<dbReference type="InterPro" id="IPR050300">
    <property type="entry name" value="GDXG_lipolytic_enzyme"/>
</dbReference>
<dbReference type="Gene3D" id="3.40.50.1820">
    <property type="entry name" value="alpha/beta hydrolase"/>
    <property type="match status" value="1"/>
</dbReference>
<dbReference type="GO" id="GO:0008236">
    <property type="term" value="F:serine-type peptidase activity"/>
    <property type="evidence" value="ECO:0007669"/>
    <property type="project" value="InterPro"/>
</dbReference>
<dbReference type="AlphaFoldDB" id="A0A3S3LQR2"/>